<dbReference type="AlphaFoldDB" id="A0A8T2U3Q9"/>
<dbReference type="EMBL" id="CM035413">
    <property type="protein sequence ID" value="KAH7430781.1"/>
    <property type="molecule type" value="Genomic_DNA"/>
</dbReference>
<dbReference type="PANTHER" id="PTHR36766">
    <property type="entry name" value="PLANT BROAD-SPECTRUM MILDEW RESISTANCE PROTEIN RPW8"/>
    <property type="match status" value="1"/>
</dbReference>
<dbReference type="PANTHER" id="PTHR36766:SF55">
    <property type="entry name" value="OS11G0492900 PROTEIN"/>
    <property type="match status" value="1"/>
</dbReference>
<organism evidence="1 2">
    <name type="scientific">Ceratopteris richardii</name>
    <name type="common">Triangle waterfern</name>
    <dbReference type="NCBI Taxonomy" id="49495"/>
    <lineage>
        <taxon>Eukaryota</taxon>
        <taxon>Viridiplantae</taxon>
        <taxon>Streptophyta</taxon>
        <taxon>Embryophyta</taxon>
        <taxon>Tracheophyta</taxon>
        <taxon>Polypodiopsida</taxon>
        <taxon>Polypodiidae</taxon>
        <taxon>Polypodiales</taxon>
        <taxon>Pteridineae</taxon>
        <taxon>Pteridaceae</taxon>
        <taxon>Parkerioideae</taxon>
        <taxon>Ceratopteris</taxon>
    </lineage>
</organism>
<keyword evidence="2" id="KW-1185">Reference proteome</keyword>
<evidence type="ECO:0008006" key="3">
    <source>
        <dbReference type="Google" id="ProtNLM"/>
    </source>
</evidence>
<dbReference type="Proteomes" id="UP000825935">
    <property type="component" value="Chromosome 8"/>
</dbReference>
<proteinExistence type="predicted"/>
<dbReference type="OrthoDB" id="1896560at2759"/>
<reference evidence="1" key="1">
    <citation type="submission" date="2021-08" db="EMBL/GenBank/DDBJ databases">
        <title>WGS assembly of Ceratopteris richardii.</title>
        <authorList>
            <person name="Marchant D.B."/>
            <person name="Chen G."/>
            <person name="Jenkins J."/>
            <person name="Shu S."/>
            <person name="Leebens-Mack J."/>
            <person name="Grimwood J."/>
            <person name="Schmutz J."/>
            <person name="Soltis P."/>
            <person name="Soltis D."/>
            <person name="Chen Z.-H."/>
        </authorList>
    </citation>
    <scope>NUCLEOTIDE SEQUENCE</scope>
    <source>
        <strain evidence="1">Whitten #5841</strain>
        <tissue evidence="1">Leaf</tissue>
    </source>
</reference>
<dbReference type="OMA" id="PIKSHIY"/>
<name>A0A8T2U3Q9_CERRI</name>
<evidence type="ECO:0000313" key="1">
    <source>
        <dbReference type="EMBL" id="KAH7430781.1"/>
    </source>
</evidence>
<dbReference type="InterPro" id="IPR032675">
    <property type="entry name" value="LRR_dom_sf"/>
</dbReference>
<comment type="caution">
    <text evidence="1">The sequence shown here is derived from an EMBL/GenBank/DDBJ whole genome shotgun (WGS) entry which is preliminary data.</text>
</comment>
<gene>
    <name evidence="1" type="ORF">KP509_08G013900</name>
</gene>
<evidence type="ECO:0000313" key="2">
    <source>
        <dbReference type="Proteomes" id="UP000825935"/>
    </source>
</evidence>
<accession>A0A8T2U3Q9</accession>
<sequence>MYDARTGLSSLQVLKLDGCTSLATLTSLPTTLKSLNFRMSISENGSLETGSLESVEDASLPNLRDLAITRCPKLKRLALHATSLERLDLSECAGLVDLACIGNPTSLEIMDLRGCEGLEDLDCKGLSSLRVLKLDGCTVSSLPTTVESLSYNTGSLESVEDILQASLPNLRSLTIAYCPKLKRLALHETSLEKLDLEGCAGLEDLDCKGLSSLRFLSLDLCTSLATLSSLPTTLQSLSLRMYYAIGSLESVEDASLPNLRDLTITRCPKLKRLALHATSLEKLDLTGCEGLEDLDCKGTIFTLL</sequence>
<dbReference type="SUPFAM" id="SSF52058">
    <property type="entry name" value="L domain-like"/>
    <property type="match status" value="1"/>
</dbReference>
<dbReference type="Gene3D" id="3.80.10.10">
    <property type="entry name" value="Ribonuclease Inhibitor"/>
    <property type="match status" value="2"/>
</dbReference>
<protein>
    <recommendedName>
        <fullName evidence="3">Adenylate cyclase regulatory protein</fullName>
    </recommendedName>
</protein>